<evidence type="ECO:0000259" key="7">
    <source>
        <dbReference type="Pfam" id="PF00890"/>
    </source>
</evidence>
<dbReference type="InterPro" id="IPR036188">
    <property type="entry name" value="FAD/NAD-bd_sf"/>
</dbReference>
<dbReference type="InterPro" id="IPR003953">
    <property type="entry name" value="FAD-dep_OxRdtase_2_FAD-bd"/>
</dbReference>
<protein>
    <recommendedName>
        <fullName evidence="11">Salicylate hydroxylase</fullName>
    </recommendedName>
</protein>
<dbReference type="InterPro" id="IPR050493">
    <property type="entry name" value="FAD-dep_Monooxygenase_BioMet"/>
</dbReference>
<dbReference type="SUPFAM" id="SSF51905">
    <property type="entry name" value="FAD/NAD(P)-binding domain"/>
    <property type="match status" value="1"/>
</dbReference>
<evidence type="ECO:0000256" key="3">
    <source>
        <dbReference type="ARBA" id="ARBA00022827"/>
    </source>
</evidence>
<evidence type="ECO:0000256" key="2">
    <source>
        <dbReference type="ARBA" id="ARBA00022630"/>
    </source>
</evidence>
<keyword evidence="4" id="KW-0560">Oxidoreductase</keyword>
<dbReference type="Pfam" id="PF00890">
    <property type="entry name" value="FAD_binding_2"/>
    <property type="match status" value="1"/>
</dbReference>
<dbReference type="PANTHER" id="PTHR13789">
    <property type="entry name" value="MONOOXYGENASE"/>
    <property type="match status" value="1"/>
</dbReference>
<accession>A0ABR3ZIZ7</accession>
<evidence type="ECO:0000256" key="1">
    <source>
        <dbReference type="ARBA" id="ARBA00007992"/>
    </source>
</evidence>
<evidence type="ECO:0000256" key="4">
    <source>
        <dbReference type="ARBA" id="ARBA00023002"/>
    </source>
</evidence>
<dbReference type="PANTHER" id="PTHR13789:SF215">
    <property type="entry name" value="FAD-BINDING DOMAIN-CONTAINING PROTEIN-RELATED"/>
    <property type="match status" value="1"/>
</dbReference>
<feature type="domain" description="FAD-dependent oxidoreductase 2 FAD-binding" evidence="7">
    <location>
        <begin position="44"/>
        <end position="124"/>
    </location>
</feature>
<evidence type="ECO:0000256" key="5">
    <source>
        <dbReference type="ARBA" id="ARBA00023033"/>
    </source>
</evidence>
<gene>
    <name evidence="9" type="ORF">Sste5346_002403</name>
</gene>
<evidence type="ECO:0008006" key="11">
    <source>
        <dbReference type="Google" id="ProtNLM"/>
    </source>
</evidence>
<reference evidence="9 10" key="1">
    <citation type="journal article" date="2024" name="IMA Fungus">
        <title>IMA Genome - F19 : A genome assembly and annotation guide to empower mycologists, including annotated draft genome sequences of Ceratocystis pirilliformis, Diaporthe australafricana, Fusarium ophioides, Paecilomyces lecythidis, and Sporothrix stenoceras.</title>
        <authorList>
            <person name="Aylward J."/>
            <person name="Wilson A.M."/>
            <person name="Visagie C.M."/>
            <person name="Spraker J."/>
            <person name="Barnes I."/>
            <person name="Buitendag C."/>
            <person name="Ceriani C."/>
            <person name="Del Mar Angel L."/>
            <person name="du Plessis D."/>
            <person name="Fuchs T."/>
            <person name="Gasser K."/>
            <person name="Kramer D."/>
            <person name="Li W."/>
            <person name="Munsamy K."/>
            <person name="Piso A."/>
            <person name="Price J.L."/>
            <person name="Sonnekus B."/>
            <person name="Thomas C."/>
            <person name="van der Nest A."/>
            <person name="van Dijk A."/>
            <person name="van Heerden A."/>
            <person name="van Vuuren N."/>
            <person name="Yilmaz N."/>
            <person name="Duong T.A."/>
            <person name="van der Merwe N.A."/>
            <person name="Wingfield M.J."/>
            <person name="Wingfield B.D."/>
        </authorList>
    </citation>
    <scope>NUCLEOTIDE SEQUENCE [LARGE SCALE GENOMIC DNA]</scope>
    <source>
        <strain evidence="9 10">CMW 5346</strain>
    </source>
</reference>
<organism evidence="9 10">
    <name type="scientific">Sporothrix stenoceras</name>
    <dbReference type="NCBI Taxonomy" id="5173"/>
    <lineage>
        <taxon>Eukaryota</taxon>
        <taxon>Fungi</taxon>
        <taxon>Dikarya</taxon>
        <taxon>Ascomycota</taxon>
        <taxon>Pezizomycotina</taxon>
        <taxon>Sordariomycetes</taxon>
        <taxon>Sordariomycetidae</taxon>
        <taxon>Ophiostomatales</taxon>
        <taxon>Ophiostomataceae</taxon>
        <taxon>Sporothrix</taxon>
    </lineage>
</organism>
<sequence>MTGTSDNTTTPPPKAPDVVIANGRPKSGPGANSDDTNSSKPLKVLVVGAGIGGLSAAASLRQAGHHSRIANEIGAAIHVGVNASQALDFLGYDPARLQGVDCETMTMYAPDGSKLRDVRHDWVKKTYKSPWVLTHRADLHNELKFLALDPSRPGKVPVLHLSSRVSMVDPATGMLELENGQQHIGDIIVGADGIYSTTRDQVVGSMPLYSVGEACYRFTIPVGKIAADPECLSLLSNGSMTGMALIIEPARRMIIYPCRNGQLLNFVCMHPDTHDNVSQNWNSMATKEDVLNEYKDWAPEITKVISHAEDDVRCWRLLQRPDPPKFNEGRFCLVGDAAHPMLPHQGQGGGQAIEDGVALGVLFEGAVASDDVPVLLDLYNQVRYQRATTVERLSREAAVGKSKLRPDAVQRYVFGHSVVEYAKHAKSSVFLAPK</sequence>
<dbReference type="SUPFAM" id="SSF54373">
    <property type="entry name" value="FAD-linked reductases, C-terminal domain"/>
    <property type="match status" value="1"/>
</dbReference>
<name>A0ABR3ZIZ7_9PEZI</name>
<comment type="similarity">
    <text evidence="1">Belongs to the paxM FAD-dependent monooxygenase family.</text>
</comment>
<evidence type="ECO:0000256" key="6">
    <source>
        <dbReference type="SAM" id="MobiDB-lite"/>
    </source>
</evidence>
<evidence type="ECO:0000313" key="10">
    <source>
        <dbReference type="Proteomes" id="UP001583186"/>
    </source>
</evidence>
<keyword evidence="10" id="KW-1185">Reference proteome</keyword>
<dbReference type="Gene3D" id="3.50.50.60">
    <property type="entry name" value="FAD/NAD(P)-binding domain"/>
    <property type="match status" value="1"/>
</dbReference>
<proteinExistence type="inferred from homology"/>
<keyword evidence="3" id="KW-0274">FAD</keyword>
<feature type="domain" description="FAD-binding" evidence="8">
    <location>
        <begin position="187"/>
        <end position="392"/>
    </location>
</feature>
<keyword evidence="5" id="KW-0503">Monooxygenase</keyword>
<dbReference type="PRINTS" id="PR00420">
    <property type="entry name" value="RNGMNOXGNASE"/>
</dbReference>
<keyword evidence="2" id="KW-0285">Flavoprotein</keyword>
<dbReference type="Pfam" id="PF01494">
    <property type="entry name" value="FAD_binding_3"/>
    <property type="match status" value="1"/>
</dbReference>
<feature type="region of interest" description="Disordered" evidence="6">
    <location>
        <begin position="1"/>
        <end position="39"/>
    </location>
</feature>
<dbReference type="InterPro" id="IPR002938">
    <property type="entry name" value="FAD-bd"/>
</dbReference>
<evidence type="ECO:0000259" key="8">
    <source>
        <dbReference type="Pfam" id="PF01494"/>
    </source>
</evidence>
<evidence type="ECO:0000313" key="9">
    <source>
        <dbReference type="EMBL" id="KAL1900678.1"/>
    </source>
</evidence>
<comment type="caution">
    <text evidence="9">The sequence shown here is derived from an EMBL/GenBank/DDBJ whole genome shotgun (WGS) entry which is preliminary data.</text>
</comment>
<dbReference type="EMBL" id="JAWCUI010000009">
    <property type="protein sequence ID" value="KAL1900678.1"/>
    <property type="molecule type" value="Genomic_DNA"/>
</dbReference>
<dbReference type="Proteomes" id="UP001583186">
    <property type="component" value="Unassembled WGS sequence"/>
</dbReference>